<dbReference type="AlphaFoldDB" id="A0AAE0K535"/>
<sequence length="432" mass="47204">MFTTRSFGVAQAVPRAARSCEACLPRVPRIPRKGPQRRFQSSGTAGPASGTNISSASHISSGVAGGLAGASLLYGIWLFTPSGKMNTAINKAAREANTKYQQVVSTMRDKAPSADEAVDRIKQICYAYVGWIPGGRQYVDTAFHDFDAVRESHRDEVDKLIDDTYRKFQDIVKSGLSMEALSKSYDALTDLAQKLAKLTGSAAEQILENHPQLKDKVGEPISQLKQMGEQYGPEAKKMVDETWDQVGEVMAGGFTADNANKVKKMVEEKLEKLRKLGDQVWEKGLDQARPYLDKSPRVKQLIMDNQELLKQGNASALFKQAKSAVESGDTSKLEDYIKKAVDKAKSSTGEGAKSLMGDGSASFAALGQFLGVTSHGTGEKIQQNISLLTDVVKKHSDEGERLLEETKEELKRVLEDKAKKAQQIVDKAKEGK</sequence>
<reference evidence="3" key="1">
    <citation type="journal article" date="2023" name="Mol. Phylogenet. Evol.">
        <title>Genome-scale phylogeny and comparative genomics of the fungal order Sordariales.</title>
        <authorList>
            <person name="Hensen N."/>
            <person name="Bonometti L."/>
            <person name="Westerberg I."/>
            <person name="Brannstrom I.O."/>
            <person name="Guillou S."/>
            <person name="Cros-Aarteil S."/>
            <person name="Calhoun S."/>
            <person name="Haridas S."/>
            <person name="Kuo A."/>
            <person name="Mondo S."/>
            <person name="Pangilinan J."/>
            <person name="Riley R."/>
            <person name="LaButti K."/>
            <person name="Andreopoulos B."/>
            <person name="Lipzen A."/>
            <person name="Chen C."/>
            <person name="Yan M."/>
            <person name="Daum C."/>
            <person name="Ng V."/>
            <person name="Clum A."/>
            <person name="Steindorff A."/>
            <person name="Ohm R.A."/>
            <person name="Martin F."/>
            <person name="Silar P."/>
            <person name="Natvig D.O."/>
            <person name="Lalanne C."/>
            <person name="Gautier V."/>
            <person name="Ament-Velasquez S.L."/>
            <person name="Kruys A."/>
            <person name="Hutchinson M.I."/>
            <person name="Powell A.J."/>
            <person name="Barry K."/>
            <person name="Miller A.N."/>
            <person name="Grigoriev I.V."/>
            <person name="Debuchy R."/>
            <person name="Gladieux P."/>
            <person name="Hiltunen Thoren M."/>
            <person name="Johannesson H."/>
        </authorList>
    </citation>
    <scope>NUCLEOTIDE SEQUENCE</scope>
    <source>
        <strain evidence="3">CBS 958.72</strain>
    </source>
</reference>
<name>A0AAE0K535_9PEZI</name>
<evidence type="ECO:0000313" key="3">
    <source>
        <dbReference type="EMBL" id="KAK3369782.1"/>
    </source>
</evidence>
<dbReference type="SUPFAM" id="SSF58113">
    <property type="entry name" value="Apolipoprotein A-I"/>
    <property type="match status" value="1"/>
</dbReference>
<dbReference type="EMBL" id="JAULSN010000006">
    <property type="protein sequence ID" value="KAK3369782.1"/>
    <property type="molecule type" value="Genomic_DNA"/>
</dbReference>
<feature type="compositionally biased region" description="Polar residues" evidence="2">
    <location>
        <begin position="38"/>
        <end position="51"/>
    </location>
</feature>
<dbReference type="Gene3D" id="1.10.357.10">
    <property type="entry name" value="Tetracycline Repressor, domain 2"/>
    <property type="match status" value="1"/>
</dbReference>
<accession>A0AAE0K535</accession>
<keyword evidence="4" id="KW-1185">Reference proteome</keyword>
<evidence type="ECO:0000313" key="4">
    <source>
        <dbReference type="Proteomes" id="UP001287356"/>
    </source>
</evidence>
<evidence type="ECO:0000256" key="1">
    <source>
        <dbReference type="SAM" id="Coils"/>
    </source>
</evidence>
<evidence type="ECO:0000256" key="2">
    <source>
        <dbReference type="SAM" id="MobiDB-lite"/>
    </source>
</evidence>
<keyword evidence="1" id="KW-0175">Coiled coil</keyword>
<evidence type="ECO:0008006" key="5">
    <source>
        <dbReference type="Google" id="ProtNLM"/>
    </source>
</evidence>
<feature type="coiled-coil region" evidence="1">
    <location>
        <begin position="396"/>
        <end position="431"/>
    </location>
</feature>
<protein>
    <recommendedName>
        <fullName evidence="5">Apolipoprotein/apolipophorin</fullName>
    </recommendedName>
</protein>
<organism evidence="3 4">
    <name type="scientific">Lasiosphaeria ovina</name>
    <dbReference type="NCBI Taxonomy" id="92902"/>
    <lineage>
        <taxon>Eukaryota</taxon>
        <taxon>Fungi</taxon>
        <taxon>Dikarya</taxon>
        <taxon>Ascomycota</taxon>
        <taxon>Pezizomycotina</taxon>
        <taxon>Sordariomycetes</taxon>
        <taxon>Sordariomycetidae</taxon>
        <taxon>Sordariales</taxon>
        <taxon>Lasiosphaeriaceae</taxon>
        <taxon>Lasiosphaeria</taxon>
    </lineage>
</organism>
<feature type="region of interest" description="Disordered" evidence="2">
    <location>
        <begin position="27"/>
        <end position="51"/>
    </location>
</feature>
<dbReference type="Proteomes" id="UP001287356">
    <property type="component" value="Unassembled WGS sequence"/>
</dbReference>
<reference evidence="3" key="2">
    <citation type="submission" date="2023-06" db="EMBL/GenBank/DDBJ databases">
        <authorList>
            <consortium name="Lawrence Berkeley National Laboratory"/>
            <person name="Haridas S."/>
            <person name="Hensen N."/>
            <person name="Bonometti L."/>
            <person name="Westerberg I."/>
            <person name="Brannstrom I.O."/>
            <person name="Guillou S."/>
            <person name="Cros-Aarteil S."/>
            <person name="Calhoun S."/>
            <person name="Kuo A."/>
            <person name="Mondo S."/>
            <person name="Pangilinan J."/>
            <person name="Riley R."/>
            <person name="Labutti K."/>
            <person name="Andreopoulos B."/>
            <person name="Lipzen A."/>
            <person name="Chen C."/>
            <person name="Yanf M."/>
            <person name="Daum C."/>
            <person name="Ng V."/>
            <person name="Clum A."/>
            <person name="Steindorff A."/>
            <person name="Ohm R."/>
            <person name="Martin F."/>
            <person name="Silar P."/>
            <person name="Natvig D."/>
            <person name="Lalanne C."/>
            <person name="Gautier V."/>
            <person name="Ament-Velasquez S.L."/>
            <person name="Kruys A."/>
            <person name="Hutchinson M.I."/>
            <person name="Powell A.J."/>
            <person name="Barry K."/>
            <person name="Miller A.N."/>
            <person name="Grigoriev I.V."/>
            <person name="Debuchy R."/>
            <person name="Gladieux P."/>
            <person name="Thoren M.H."/>
            <person name="Johannesson H."/>
        </authorList>
    </citation>
    <scope>NUCLEOTIDE SEQUENCE</scope>
    <source>
        <strain evidence="3">CBS 958.72</strain>
    </source>
</reference>
<gene>
    <name evidence="3" type="ORF">B0T24DRAFT_365774</name>
</gene>
<comment type="caution">
    <text evidence="3">The sequence shown here is derived from an EMBL/GenBank/DDBJ whole genome shotgun (WGS) entry which is preliminary data.</text>
</comment>
<proteinExistence type="predicted"/>